<dbReference type="InterPro" id="IPR002935">
    <property type="entry name" value="SAM_O-MeTrfase"/>
</dbReference>
<dbReference type="Pfam" id="PF01596">
    <property type="entry name" value="Methyltransf_3"/>
    <property type="match status" value="1"/>
</dbReference>
<dbReference type="RefSeq" id="WP_207858256.1">
    <property type="nucleotide sequence ID" value="NZ_JAFREP010000006.1"/>
</dbReference>
<comment type="caution">
    <text evidence="4">The sequence shown here is derived from an EMBL/GenBank/DDBJ whole genome shotgun (WGS) entry which is preliminary data.</text>
</comment>
<sequence length="214" mass="23449">MLTLVSEAIEQYARENTTPLPELLQELSKATYAKTDLPQMQSGPLAGQFLKTMARVSGASRILEVGTFTGFSALMMAMGMAEGGHITTLEYSEDNAAIAREFFDKSPYKDQIEIKLGPAADTLKTLSGPFDMAFIDADKVNYINYFDAILPKMRPGGLILIDNVLWSGKVLAPESEQEESTKAIAAFNAHLRNLEHLDKVMVTLRDGITMVVAP</sequence>
<protein>
    <submittedName>
        <fullName evidence="4">Class I SAM-dependent methyltransferase</fullName>
    </submittedName>
</protein>
<dbReference type="InterPro" id="IPR050362">
    <property type="entry name" value="Cation-dep_OMT"/>
</dbReference>
<dbReference type="InterPro" id="IPR029063">
    <property type="entry name" value="SAM-dependent_MTases_sf"/>
</dbReference>
<dbReference type="PROSITE" id="PS51682">
    <property type="entry name" value="SAM_OMT_I"/>
    <property type="match status" value="1"/>
</dbReference>
<organism evidence="4 5">
    <name type="scientific">Acanthopleuribacter pedis</name>
    <dbReference type="NCBI Taxonomy" id="442870"/>
    <lineage>
        <taxon>Bacteria</taxon>
        <taxon>Pseudomonadati</taxon>
        <taxon>Acidobacteriota</taxon>
        <taxon>Holophagae</taxon>
        <taxon>Acanthopleuribacterales</taxon>
        <taxon>Acanthopleuribacteraceae</taxon>
        <taxon>Acanthopleuribacter</taxon>
    </lineage>
</organism>
<dbReference type="GO" id="GO:0008757">
    <property type="term" value="F:S-adenosylmethionine-dependent methyltransferase activity"/>
    <property type="evidence" value="ECO:0007669"/>
    <property type="project" value="TreeGrafter"/>
</dbReference>
<reference evidence="4" key="1">
    <citation type="submission" date="2021-03" db="EMBL/GenBank/DDBJ databases">
        <authorList>
            <person name="Wang G."/>
        </authorList>
    </citation>
    <scope>NUCLEOTIDE SEQUENCE</scope>
    <source>
        <strain evidence="4">KCTC 12899</strain>
    </source>
</reference>
<keyword evidence="5" id="KW-1185">Reference proteome</keyword>
<dbReference type="SUPFAM" id="SSF53335">
    <property type="entry name" value="S-adenosyl-L-methionine-dependent methyltransferases"/>
    <property type="match status" value="1"/>
</dbReference>
<keyword evidence="2" id="KW-0808">Transferase</keyword>
<evidence type="ECO:0000313" key="5">
    <source>
        <dbReference type="Proteomes" id="UP000664417"/>
    </source>
</evidence>
<dbReference type="CDD" id="cd02440">
    <property type="entry name" value="AdoMet_MTases"/>
    <property type="match status" value="1"/>
</dbReference>
<dbReference type="PANTHER" id="PTHR10509:SF14">
    <property type="entry name" value="CAFFEOYL-COA O-METHYLTRANSFERASE 3-RELATED"/>
    <property type="match status" value="1"/>
</dbReference>
<dbReference type="GO" id="GO:0008171">
    <property type="term" value="F:O-methyltransferase activity"/>
    <property type="evidence" value="ECO:0007669"/>
    <property type="project" value="InterPro"/>
</dbReference>
<dbReference type="AlphaFoldDB" id="A0A8J7U1R0"/>
<gene>
    <name evidence="4" type="ORF">J3U88_08370</name>
</gene>
<evidence type="ECO:0000313" key="4">
    <source>
        <dbReference type="EMBL" id="MBO1318468.1"/>
    </source>
</evidence>
<dbReference type="Proteomes" id="UP000664417">
    <property type="component" value="Unassembled WGS sequence"/>
</dbReference>
<dbReference type="PANTHER" id="PTHR10509">
    <property type="entry name" value="O-METHYLTRANSFERASE-RELATED"/>
    <property type="match status" value="1"/>
</dbReference>
<evidence type="ECO:0000256" key="1">
    <source>
        <dbReference type="ARBA" id="ARBA00022603"/>
    </source>
</evidence>
<keyword evidence="1 4" id="KW-0489">Methyltransferase</keyword>
<dbReference type="EMBL" id="JAFREP010000006">
    <property type="protein sequence ID" value="MBO1318468.1"/>
    <property type="molecule type" value="Genomic_DNA"/>
</dbReference>
<accession>A0A8J7U1R0</accession>
<evidence type="ECO:0000256" key="3">
    <source>
        <dbReference type="ARBA" id="ARBA00022691"/>
    </source>
</evidence>
<evidence type="ECO:0000256" key="2">
    <source>
        <dbReference type="ARBA" id="ARBA00022679"/>
    </source>
</evidence>
<proteinExistence type="predicted"/>
<dbReference type="GO" id="GO:0032259">
    <property type="term" value="P:methylation"/>
    <property type="evidence" value="ECO:0007669"/>
    <property type="project" value="UniProtKB-KW"/>
</dbReference>
<keyword evidence="3" id="KW-0949">S-adenosyl-L-methionine</keyword>
<dbReference type="Gene3D" id="3.40.50.150">
    <property type="entry name" value="Vaccinia Virus protein VP39"/>
    <property type="match status" value="1"/>
</dbReference>
<name>A0A8J7U1R0_9BACT</name>